<dbReference type="InterPro" id="IPR029062">
    <property type="entry name" value="Class_I_gatase-like"/>
</dbReference>
<evidence type="ECO:0000313" key="4">
    <source>
        <dbReference type="Proteomes" id="UP001310890"/>
    </source>
</evidence>
<dbReference type="SUPFAM" id="SSF52317">
    <property type="entry name" value="Class I glutamine amidotransferase-like"/>
    <property type="match status" value="1"/>
</dbReference>
<dbReference type="Gene3D" id="3.40.50.880">
    <property type="match status" value="1"/>
</dbReference>
<feature type="compositionally biased region" description="Polar residues" evidence="1">
    <location>
        <begin position="226"/>
        <end position="237"/>
    </location>
</feature>
<dbReference type="InterPro" id="IPR052158">
    <property type="entry name" value="INH-QAR"/>
</dbReference>
<accession>A0AAN7YIR7</accession>
<dbReference type="Proteomes" id="UP001310890">
    <property type="component" value="Unassembled WGS sequence"/>
</dbReference>
<organism evidence="3 4">
    <name type="scientific">Meristemomyces frigidus</name>
    <dbReference type="NCBI Taxonomy" id="1508187"/>
    <lineage>
        <taxon>Eukaryota</taxon>
        <taxon>Fungi</taxon>
        <taxon>Dikarya</taxon>
        <taxon>Ascomycota</taxon>
        <taxon>Pezizomycotina</taxon>
        <taxon>Dothideomycetes</taxon>
        <taxon>Dothideomycetidae</taxon>
        <taxon>Mycosphaerellales</taxon>
        <taxon>Teratosphaeriaceae</taxon>
        <taxon>Meristemomyces</taxon>
    </lineage>
</organism>
<protein>
    <recommendedName>
        <fullName evidence="2">DJ-1/PfpI domain-containing protein</fullName>
    </recommendedName>
</protein>
<dbReference type="Pfam" id="PF01965">
    <property type="entry name" value="DJ-1_PfpI"/>
    <property type="match status" value="1"/>
</dbReference>
<gene>
    <name evidence="3" type="ORF">LTR62_008440</name>
</gene>
<evidence type="ECO:0000259" key="2">
    <source>
        <dbReference type="Pfam" id="PF01965"/>
    </source>
</evidence>
<evidence type="ECO:0000313" key="3">
    <source>
        <dbReference type="EMBL" id="KAK5116114.1"/>
    </source>
</evidence>
<dbReference type="EMBL" id="JAVRRL010000009">
    <property type="protein sequence ID" value="KAK5116114.1"/>
    <property type="molecule type" value="Genomic_DNA"/>
</dbReference>
<feature type="region of interest" description="Disordered" evidence="1">
    <location>
        <begin position="206"/>
        <end position="241"/>
    </location>
</feature>
<dbReference type="AlphaFoldDB" id="A0AAN7YIR7"/>
<comment type="caution">
    <text evidence="3">The sequence shown here is derived from an EMBL/GenBank/DDBJ whole genome shotgun (WGS) entry which is preliminary data.</text>
</comment>
<sequence>MSAIMEDDGQHEAIKVLITMHEGMNIMDLVGPLEVFSNAQHDAKDPESKAFRVIFAAATKEVPTMEGASLNAHITYEEAMKRLNEIDILVIPGGKVENVMKSKEQPCSIIKAFTELQKRNPAKERTLMSVCTGSLILAELGVLSGLAATTHPDYITKMEIICSNVAQRDMSDRCDVMEARYVVNNLRFDLGENEDENPYIMSRKEYKDHKRRQSAAGQSPIAEHPNGSNGRRTSTARKGSISLKMSNMRRESVLKRANLRLGGLRVLTTSGVCAGMDGALYLVGALVSDDAAEETARKMCYQWKKGTVVDGIDV</sequence>
<dbReference type="PANTHER" id="PTHR43130:SF3">
    <property type="entry name" value="HTH-TYPE TRANSCRIPTIONAL REGULATOR RV1931C"/>
    <property type="match status" value="1"/>
</dbReference>
<dbReference type="PANTHER" id="PTHR43130">
    <property type="entry name" value="ARAC-FAMILY TRANSCRIPTIONAL REGULATOR"/>
    <property type="match status" value="1"/>
</dbReference>
<dbReference type="InterPro" id="IPR002818">
    <property type="entry name" value="DJ-1/PfpI"/>
</dbReference>
<feature type="domain" description="DJ-1/PfpI" evidence="2">
    <location>
        <begin position="15"/>
        <end position="172"/>
    </location>
</feature>
<reference evidence="3" key="1">
    <citation type="submission" date="2023-08" db="EMBL/GenBank/DDBJ databases">
        <title>Black Yeasts Isolated from many extreme environments.</title>
        <authorList>
            <person name="Coleine C."/>
            <person name="Stajich J.E."/>
            <person name="Selbmann L."/>
        </authorList>
    </citation>
    <scope>NUCLEOTIDE SEQUENCE</scope>
    <source>
        <strain evidence="3">CCFEE 5401</strain>
    </source>
</reference>
<name>A0AAN7YIR7_9PEZI</name>
<proteinExistence type="predicted"/>
<evidence type="ECO:0000256" key="1">
    <source>
        <dbReference type="SAM" id="MobiDB-lite"/>
    </source>
</evidence>